<reference evidence="1 2" key="1">
    <citation type="submission" date="2014-06" db="EMBL/GenBank/DDBJ databases">
        <authorList>
            <person name="Swart Estienne"/>
        </authorList>
    </citation>
    <scope>NUCLEOTIDE SEQUENCE [LARGE SCALE GENOMIC DNA]</scope>
    <source>
        <strain evidence="1 2">130c</strain>
    </source>
</reference>
<gene>
    <name evidence="1" type="primary">Contig929.g1020</name>
    <name evidence="1" type="ORF">STYLEM_17551</name>
</gene>
<proteinExistence type="predicted"/>
<evidence type="ECO:0000313" key="2">
    <source>
        <dbReference type="Proteomes" id="UP000039865"/>
    </source>
</evidence>
<dbReference type="InParanoid" id="A0A078B1J0"/>
<name>A0A078B1J0_STYLE</name>
<dbReference type="Proteomes" id="UP000039865">
    <property type="component" value="Unassembled WGS sequence"/>
</dbReference>
<sequence length="254" mass="29599">MNHIVQTSVLLTSFLTQLMEQLPQLEEKIVLKNPSFLEQDDLTGSTDEASWPKVKVPYNSEIKSAVYIYDWEEKKLETLRDMTIQKWVDSDGNRALSMVTLNVPLQGEMTCSSYFDFNARKLVKSVEGKDYCEVIDLKEDFVLREHIDALKNPDGGITTYLGTKHCRWTQETYHAFRIEVDNFDLKRVFILYFDETAKDLKWLAMIRPLPLIFEIENGLSERKFSDKDFEKVVTECPRGSKMDDESIHELFGMI</sequence>
<protein>
    <submittedName>
        <fullName evidence="1">Uncharacterized protein</fullName>
    </submittedName>
</protein>
<accession>A0A078B1J0</accession>
<dbReference type="EMBL" id="CCKQ01016561">
    <property type="protein sequence ID" value="CDW88430.1"/>
    <property type="molecule type" value="Genomic_DNA"/>
</dbReference>
<evidence type="ECO:0000313" key="1">
    <source>
        <dbReference type="EMBL" id="CDW88430.1"/>
    </source>
</evidence>
<dbReference type="AlphaFoldDB" id="A0A078B1J0"/>
<keyword evidence="2" id="KW-1185">Reference proteome</keyword>
<organism evidence="1 2">
    <name type="scientific">Stylonychia lemnae</name>
    <name type="common">Ciliate</name>
    <dbReference type="NCBI Taxonomy" id="5949"/>
    <lineage>
        <taxon>Eukaryota</taxon>
        <taxon>Sar</taxon>
        <taxon>Alveolata</taxon>
        <taxon>Ciliophora</taxon>
        <taxon>Intramacronucleata</taxon>
        <taxon>Spirotrichea</taxon>
        <taxon>Stichotrichia</taxon>
        <taxon>Sporadotrichida</taxon>
        <taxon>Oxytrichidae</taxon>
        <taxon>Stylonychinae</taxon>
        <taxon>Stylonychia</taxon>
    </lineage>
</organism>